<keyword evidence="4" id="KW-1185">Reference proteome</keyword>
<dbReference type="InterPro" id="IPR021264">
    <property type="entry name" value="AFUB_079030/YDR124W-like"/>
</dbReference>
<feature type="region of interest" description="Disordered" evidence="1">
    <location>
        <begin position="436"/>
        <end position="471"/>
    </location>
</feature>
<gene>
    <name evidence="3" type="ORF">C8A05DRAFT_14709</name>
</gene>
<dbReference type="PANTHER" id="PTHR36102:SF1">
    <property type="entry name" value="YDR124W-LIKE HELICAL BUNDLE DOMAIN-CONTAINING PROTEIN"/>
    <property type="match status" value="1"/>
</dbReference>
<dbReference type="AlphaFoldDB" id="A0AAN6MMW7"/>
<comment type="caution">
    <text evidence="3">The sequence shown here is derived from an EMBL/GenBank/DDBJ whole genome shotgun (WGS) entry which is preliminary data.</text>
</comment>
<organism evidence="3 4">
    <name type="scientific">Staphylotrichum tortipilum</name>
    <dbReference type="NCBI Taxonomy" id="2831512"/>
    <lineage>
        <taxon>Eukaryota</taxon>
        <taxon>Fungi</taxon>
        <taxon>Dikarya</taxon>
        <taxon>Ascomycota</taxon>
        <taxon>Pezizomycotina</taxon>
        <taxon>Sordariomycetes</taxon>
        <taxon>Sordariomycetidae</taxon>
        <taxon>Sordariales</taxon>
        <taxon>Chaetomiaceae</taxon>
        <taxon>Staphylotrichum</taxon>
    </lineage>
</organism>
<feature type="region of interest" description="Disordered" evidence="1">
    <location>
        <begin position="58"/>
        <end position="116"/>
    </location>
</feature>
<evidence type="ECO:0000259" key="2">
    <source>
        <dbReference type="Pfam" id="PF11001"/>
    </source>
</evidence>
<evidence type="ECO:0000313" key="3">
    <source>
        <dbReference type="EMBL" id="KAK3903330.1"/>
    </source>
</evidence>
<dbReference type="Proteomes" id="UP001303889">
    <property type="component" value="Unassembled WGS sequence"/>
</dbReference>
<accession>A0AAN6MMW7</accession>
<dbReference type="InterPro" id="IPR047092">
    <property type="entry name" value="AFUB_07903/YDR124W-like_hel"/>
</dbReference>
<dbReference type="Pfam" id="PF11001">
    <property type="entry name" value="AFUB_07903_YDR124W_hel"/>
    <property type="match status" value="1"/>
</dbReference>
<name>A0AAN6MMW7_9PEZI</name>
<protein>
    <recommendedName>
        <fullName evidence="2">Subtelomeric hrmA-associated cluster protein AFUB-079030/YDR124W-like helical bundle domain-containing protein</fullName>
    </recommendedName>
</protein>
<evidence type="ECO:0000256" key="1">
    <source>
        <dbReference type="SAM" id="MobiDB-lite"/>
    </source>
</evidence>
<evidence type="ECO:0000313" key="4">
    <source>
        <dbReference type="Proteomes" id="UP001303889"/>
    </source>
</evidence>
<reference evidence="3" key="2">
    <citation type="submission" date="2023-05" db="EMBL/GenBank/DDBJ databases">
        <authorList>
            <consortium name="Lawrence Berkeley National Laboratory"/>
            <person name="Steindorff A."/>
            <person name="Hensen N."/>
            <person name="Bonometti L."/>
            <person name="Westerberg I."/>
            <person name="Brannstrom I.O."/>
            <person name="Guillou S."/>
            <person name="Cros-Aarteil S."/>
            <person name="Calhoun S."/>
            <person name="Haridas S."/>
            <person name="Kuo A."/>
            <person name="Mondo S."/>
            <person name="Pangilinan J."/>
            <person name="Riley R."/>
            <person name="Labutti K."/>
            <person name="Andreopoulos B."/>
            <person name="Lipzen A."/>
            <person name="Chen C."/>
            <person name="Yanf M."/>
            <person name="Daum C."/>
            <person name="Ng V."/>
            <person name="Clum A."/>
            <person name="Ohm R."/>
            <person name="Martin F."/>
            <person name="Silar P."/>
            <person name="Natvig D."/>
            <person name="Lalanne C."/>
            <person name="Gautier V."/>
            <person name="Ament-Velasquez S.L."/>
            <person name="Kruys A."/>
            <person name="Hutchinson M.I."/>
            <person name="Powell A.J."/>
            <person name="Barry K."/>
            <person name="Miller A.N."/>
            <person name="Grigoriev I.V."/>
            <person name="Debuchy R."/>
            <person name="Gladieux P."/>
            <person name="Thoren M.H."/>
            <person name="Johannesson H."/>
        </authorList>
    </citation>
    <scope>NUCLEOTIDE SEQUENCE</scope>
    <source>
        <strain evidence="3">CBS 103.79</strain>
    </source>
</reference>
<dbReference type="PANTHER" id="PTHR36102">
    <property type="entry name" value="CHROMOSOME 10, WHOLE GENOME SHOTGUN SEQUENCE"/>
    <property type="match status" value="1"/>
</dbReference>
<reference evidence="3" key="1">
    <citation type="journal article" date="2023" name="Mol. Phylogenet. Evol.">
        <title>Genome-scale phylogeny and comparative genomics of the fungal order Sordariales.</title>
        <authorList>
            <person name="Hensen N."/>
            <person name="Bonometti L."/>
            <person name="Westerberg I."/>
            <person name="Brannstrom I.O."/>
            <person name="Guillou S."/>
            <person name="Cros-Aarteil S."/>
            <person name="Calhoun S."/>
            <person name="Haridas S."/>
            <person name="Kuo A."/>
            <person name="Mondo S."/>
            <person name="Pangilinan J."/>
            <person name="Riley R."/>
            <person name="LaButti K."/>
            <person name="Andreopoulos B."/>
            <person name="Lipzen A."/>
            <person name="Chen C."/>
            <person name="Yan M."/>
            <person name="Daum C."/>
            <person name="Ng V."/>
            <person name="Clum A."/>
            <person name="Steindorff A."/>
            <person name="Ohm R.A."/>
            <person name="Martin F."/>
            <person name="Silar P."/>
            <person name="Natvig D.O."/>
            <person name="Lalanne C."/>
            <person name="Gautier V."/>
            <person name="Ament-Velasquez S.L."/>
            <person name="Kruys A."/>
            <person name="Hutchinson M.I."/>
            <person name="Powell A.J."/>
            <person name="Barry K."/>
            <person name="Miller A.N."/>
            <person name="Grigoriev I.V."/>
            <person name="Debuchy R."/>
            <person name="Gladieux P."/>
            <person name="Hiltunen Thoren M."/>
            <person name="Johannesson H."/>
        </authorList>
    </citation>
    <scope>NUCLEOTIDE SEQUENCE</scope>
    <source>
        <strain evidence="3">CBS 103.79</strain>
    </source>
</reference>
<proteinExistence type="predicted"/>
<dbReference type="EMBL" id="MU855455">
    <property type="protein sequence ID" value="KAK3903330.1"/>
    <property type="molecule type" value="Genomic_DNA"/>
</dbReference>
<feature type="non-terminal residue" evidence="3">
    <location>
        <position position="1"/>
    </location>
</feature>
<sequence>VAKALQDHCNIPFQSFFLATHLGDGKFAYFSGPRVDSEADIHAMFRRDKFLQIMSRAASSEPIESPEPDMTVVDPVRTNMPSNGRLAPESRRRKRPRGQGTTRRSRDTDPSPVITHSKVRLRIGDAEAVQRFYKSRIKAVQQTACREIAKAFVKVVAPKKQVRNPYTGGLEAAPDWWPKKCGVDGKEVRHIEPDHMYKLERIEVLKRILNLVINPKIQPPSMQRLKGLRVEKLETAAMESLAVFFQDQTKPQNAQKRPIMKELFRVARMEESFRRGEIHASTLIIVTANDMVMTHCFDPSKEAEDGRISTANLGLTTITTAAMPHAVPPSLSPTAYSPTHQFQMSGFLQEMPVCPRPYSSPATLQSGLTADQYGYPTVSAPDHPMPGHPAADALHMHSMLVSPHHHHPGRPGHETSRRPSLFAQPTTTAAEFSAPYNTTAWPHSPLPPPPQASPNTSSWSHLPPPQASAATTVQYHQLQSQRLPMTNHQEAAGAYAAAQAQYPVDAMAHQNQQGCTSPHLQMVRSEQYAWELLKKHGRSRIQRSGS</sequence>
<feature type="domain" description="Subtelomeric hrmA-associated cluster protein AFUB-079030/YDR124W-like helical bundle" evidence="2">
    <location>
        <begin position="122"/>
        <end position="269"/>
    </location>
</feature>